<name>A0A160P5Y7_STRLU</name>
<gene>
    <name evidence="5" type="ORF">SLA_5805</name>
</gene>
<evidence type="ECO:0000313" key="5">
    <source>
        <dbReference type="EMBL" id="BAU86674.1"/>
    </source>
</evidence>
<dbReference type="SUPFAM" id="SSF54506">
    <property type="entry name" value="Diaminopimelate epimerase-like"/>
    <property type="match status" value="1"/>
</dbReference>
<proteinExistence type="inferred from homology"/>
<dbReference type="PANTHER" id="PTHR13774">
    <property type="entry name" value="PHENAZINE BIOSYNTHESIS PROTEIN"/>
    <property type="match status" value="1"/>
</dbReference>
<feature type="active site" evidence="3">
    <location>
        <position position="105"/>
    </location>
</feature>
<reference evidence="5 6" key="1">
    <citation type="journal article" date="2016" name="Genome Announc.">
        <title>Complete Genome Sequence of Thiostrepton-Producing Streptomyces laurentii ATCC 31255.</title>
        <authorList>
            <person name="Doi K."/>
            <person name="Fujino Y."/>
            <person name="Nagayoshi Y."/>
            <person name="Ohshima T."/>
            <person name="Ogata S."/>
        </authorList>
    </citation>
    <scope>NUCLEOTIDE SEQUENCE [LARGE SCALE GENOMIC DNA]</scope>
    <source>
        <strain evidence="5 6">ATCC 31255</strain>
    </source>
</reference>
<keyword evidence="2" id="KW-0413">Isomerase</keyword>
<protein>
    <submittedName>
        <fullName evidence="5">Phenazine biosynthesis protein phzF family</fullName>
    </submittedName>
</protein>
<dbReference type="KEGG" id="slau:SLA_5805"/>
<dbReference type="PIRSF" id="PIRSF016184">
    <property type="entry name" value="PhzC_PhzF"/>
    <property type="match status" value="1"/>
</dbReference>
<dbReference type="Proteomes" id="UP000217676">
    <property type="component" value="Chromosome"/>
</dbReference>
<dbReference type="AlphaFoldDB" id="A0A160P5Y7"/>
<dbReference type="GO" id="GO:0016853">
    <property type="term" value="F:isomerase activity"/>
    <property type="evidence" value="ECO:0007669"/>
    <property type="project" value="UniProtKB-KW"/>
</dbReference>
<dbReference type="InterPro" id="IPR003719">
    <property type="entry name" value="Phenazine_PhzF-like"/>
</dbReference>
<evidence type="ECO:0000256" key="4">
    <source>
        <dbReference type="SAM" id="MobiDB-lite"/>
    </source>
</evidence>
<sequence length="340" mass="35530">MHPCARTAPHASHAPARDTRTIPGRPRPGTFDPAPGIPAEPLNDHRSKVFDGPRSGGYVRTMDILRYVAFSTDPHGGNPAGVVLDAAGLDEATMAATAAEVGYSETAFVVPRPDGTLDVRYFSPLAEVPFCGHATIATAVAHAQRHGVGDLLLHTQAGPVPVTASKRPDGAVVATLVSVTPRTVEIDEADLAELLAALRWDAADLDPALPPRVAYGGAWHPVIAAAERSRLANLDYDMTALGDLMARRGWTTIALVHRASDTVFHARNPFPPGGVVEDPATGAAAAAFGGYLRELRHVELPAVLTIHQGADMGRPSLLTVGIPADPSSGIEVTGTAVRIG</sequence>
<evidence type="ECO:0000313" key="6">
    <source>
        <dbReference type="Proteomes" id="UP000217676"/>
    </source>
</evidence>
<evidence type="ECO:0000256" key="2">
    <source>
        <dbReference type="ARBA" id="ARBA00023235"/>
    </source>
</evidence>
<dbReference type="Pfam" id="PF02567">
    <property type="entry name" value="PhzC-PhzF"/>
    <property type="match status" value="1"/>
</dbReference>
<feature type="compositionally biased region" description="Basic and acidic residues" evidence="4">
    <location>
        <begin position="42"/>
        <end position="51"/>
    </location>
</feature>
<dbReference type="NCBIfam" id="TIGR00654">
    <property type="entry name" value="PhzF_family"/>
    <property type="match status" value="1"/>
</dbReference>
<comment type="similarity">
    <text evidence="1">Belongs to the PhzF family.</text>
</comment>
<dbReference type="PANTHER" id="PTHR13774:SF39">
    <property type="entry name" value="BIOSYNTHESIS PROTEIN, PUTATIVE-RELATED"/>
    <property type="match status" value="1"/>
</dbReference>
<dbReference type="EMBL" id="AP017424">
    <property type="protein sequence ID" value="BAU86674.1"/>
    <property type="molecule type" value="Genomic_DNA"/>
</dbReference>
<organism evidence="5 6">
    <name type="scientific">Streptomyces laurentii</name>
    <dbReference type="NCBI Taxonomy" id="39478"/>
    <lineage>
        <taxon>Bacteria</taxon>
        <taxon>Bacillati</taxon>
        <taxon>Actinomycetota</taxon>
        <taxon>Actinomycetes</taxon>
        <taxon>Kitasatosporales</taxon>
        <taxon>Streptomycetaceae</taxon>
        <taxon>Streptomyces</taxon>
    </lineage>
</organism>
<evidence type="ECO:0000256" key="3">
    <source>
        <dbReference type="PIRSR" id="PIRSR016184-1"/>
    </source>
</evidence>
<feature type="region of interest" description="Disordered" evidence="4">
    <location>
        <begin position="1"/>
        <end position="54"/>
    </location>
</feature>
<evidence type="ECO:0000256" key="1">
    <source>
        <dbReference type="ARBA" id="ARBA00008270"/>
    </source>
</evidence>
<dbReference type="GO" id="GO:0005737">
    <property type="term" value="C:cytoplasm"/>
    <property type="evidence" value="ECO:0007669"/>
    <property type="project" value="TreeGrafter"/>
</dbReference>
<keyword evidence="6" id="KW-1185">Reference proteome</keyword>
<dbReference type="Gene3D" id="3.10.310.10">
    <property type="entry name" value="Diaminopimelate Epimerase, Chain A, domain 1"/>
    <property type="match status" value="2"/>
</dbReference>
<accession>A0A160P5Y7</accession>